<evidence type="ECO:0000259" key="1">
    <source>
        <dbReference type="Pfam" id="PF06812"/>
    </source>
</evidence>
<reference evidence="3" key="2">
    <citation type="journal article" date="2020" name="Int. J. Syst. Evol. Microbiol.">
        <title>Genomic insights into a novel species Rhodoferax aquaticus sp. nov., isolated from freshwater.</title>
        <authorList>
            <person name="Li T."/>
            <person name="Zhuo Y."/>
            <person name="Jin C.Z."/>
            <person name="Wu X."/>
            <person name="Ko S.R."/>
            <person name="Jin F.J."/>
            <person name="Ahn C.Y."/>
            <person name="Oh H.M."/>
            <person name="Lee H.G."/>
            <person name="Jin L."/>
        </authorList>
    </citation>
    <scope>NUCLEOTIDE SEQUENCE [LARGE SCALE GENOMIC DNA]</scope>
    <source>
        <strain evidence="3">Gr-4</strain>
    </source>
</reference>
<organism evidence="2 3">
    <name type="scientific">Rhodoferax aquaticus</name>
    <dbReference type="NCBI Taxonomy" id="2527691"/>
    <lineage>
        <taxon>Bacteria</taxon>
        <taxon>Pseudomonadati</taxon>
        <taxon>Pseudomonadota</taxon>
        <taxon>Betaproteobacteria</taxon>
        <taxon>Burkholderiales</taxon>
        <taxon>Comamonadaceae</taxon>
        <taxon>Rhodoferax</taxon>
    </lineage>
</organism>
<proteinExistence type="predicted"/>
<dbReference type="EMBL" id="CP036282">
    <property type="protein sequence ID" value="QDL54670.1"/>
    <property type="molecule type" value="Genomic_DNA"/>
</dbReference>
<keyword evidence="3" id="KW-1185">Reference proteome</keyword>
<sequence length="351" mass="38856">MHNPPPTTLGPDAAYPALSAAQPCGTSLEYDPEYAVLQARLQPRSDVQYGSFASQPEGPDWSEVERDCRRLLLLSTDISLLIWLTRARTRRSGAAGLALGLDSLHAALRSWPQDVHPQLMLDGLFDPAVRANALAALCDPEGLLGDIRDIVVCASTAARLSMRDIERAHAIPRPPYSPEPQAIHRQLAALHAKKDATLHSLLQAAQSARALAHWIAHDPQSQLGDDAPHLAPLLKVFADLCAFQAQTMDASLETRQEPYLEDIEQDVEEDVEEDTAYLPAISAAMSHDLQHQREHIRSLLLQVQQWIEHNEPSSPVSVLLKQAQRMWGKRFSEVASQIPPDLLQAWDRDVP</sequence>
<feature type="domain" description="ImpA N-terminal" evidence="1">
    <location>
        <begin position="18"/>
        <end position="138"/>
    </location>
</feature>
<dbReference type="RefSeq" id="WP_142811805.1">
    <property type="nucleotide sequence ID" value="NZ_CP036282.1"/>
</dbReference>
<dbReference type="Pfam" id="PF06812">
    <property type="entry name" value="ImpA_N"/>
    <property type="match status" value="1"/>
</dbReference>
<protein>
    <submittedName>
        <fullName evidence="2">Type VI secretion system protein TssA</fullName>
    </submittedName>
</protein>
<dbReference type="KEGG" id="rhg:EXZ61_11100"/>
<dbReference type="InterPro" id="IPR010657">
    <property type="entry name" value="ImpA_N"/>
</dbReference>
<accession>A0A515EPX5</accession>
<dbReference type="PANTHER" id="PTHR37951">
    <property type="entry name" value="CYTOPLASMIC PROTEIN-RELATED"/>
    <property type="match status" value="1"/>
</dbReference>
<dbReference type="InterPro" id="IPR017740">
    <property type="entry name" value="TssA-like"/>
</dbReference>
<gene>
    <name evidence="2" type="ORF">EXZ61_11100</name>
</gene>
<name>A0A515EPX5_9BURK</name>
<dbReference type="PANTHER" id="PTHR37951:SF1">
    <property type="entry name" value="TYPE VI SECRETION SYSTEM COMPONENT TSSA1"/>
    <property type="match status" value="1"/>
</dbReference>
<reference evidence="3" key="1">
    <citation type="submission" date="2019-02" db="EMBL/GenBank/DDBJ databases">
        <title>Complete genome sequence of Rhodoferax sp. Gr-4.</title>
        <authorList>
            <person name="Jin L."/>
        </authorList>
    </citation>
    <scope>NUCLEOTIDE SEQUENCE [LARGE SCALE GENOMIC DNA]</scope>
    <source>
        <strain evidence="3">Gr-4</strain>
    </source>
</reference>
<dbReference type="AlphaFoldDB" id="A0A515EPX5"/>
<dbReference type="Proteomes" id="UP000317365">
    <property type="component" value="Chromosome"/>
</dbReference>
<evidence type="ECO:0000313" key="3">
    <source>
        <dbReference type="Proteomes" id="UP000317365"/>
    </source>
</evidence>
<evidence type="ECO:0000313" key="2">
    <source>
        <dbReference type="EMBL" id="QDL54670.1"/>
    </source>
</evidence>